<dbReference type="PANTHER" id="PTHR43301">
    <property type="entry name" value="ARABINAN ENDO-1,5-ALPHA-L-ARABINOSIDASE"/>
    <property type="match status" value="1"/>
</dbReference>
<gene>
    <name evidence="7" type="ORF">JOC77_000269</name>
</gene>
<comment type="pathway">
    <text evidence="1 5">Glycan metabolism; L-arabinan degradation.</text>
</comment>
<keyword evidence="4 5" id="KW-0326">Glycosidase</keyword>
<dbReference type="Pfam" id="PF04616">
    <property type="entry name" value="Glyco_hydro_43"/>
    <property type="match status" value="1"/>
</dbReference>
<comment type="catalytic activity">
    <reaction evidence="5">
        <text>Endohydrolysis of (1-&gt;5)-alpha-arabinofuranosidic linkages in (1-&gt;5)-arabinans.</text>
        <dbReference type="EC" id="3.2.1.99"/>
    </reaction>
</comment>
<dbReference type="SUPFAM" id="SSF75005">
    <property type="entry name" value="Arabinanase/levansucrase/invertase"/>
    <property type="match status" value="1"/>
</dbReference>
<evidence type="ECO:0000256" key="3">
    <source>
        <dbReference type="ARBA" id="ARBA00022801"/>
    </source>
</evidence>
<dbReference type="EMBL" id="JAFBFI010000001">
    <property type="protein sequence ID" value="MBM7690866.1"/>
    <property type="molecule type" value="Genomic_DNA"/>
</dbReference>
<dbReference type="InterPro" id="IPR016840">
    <property type="entry name" value="Glyco_hydro_43_endo_a_Ara-ase"/>
</dbReference>
<evidence type="ECO:0000313" key="7">
    <source>
        <dbReference type="EMBL" id="MBM7690866.1"/>
    </source>
</evidence>
<sequence>MGKRLIVLFLASLLVLGGCSKAPGKELAKSSQYKNPVFQPVIADPSIIKGKDGYFYVYGTEDNWGEGKGPKYVPVIRSKDLVKWKYIGEAFQAVDKPNWKEGGIWAPDISYYNDKYYLYYSMSTWGDMDPGIGVATSEKPEGPFTDEGPLFRSQIIGVENSIDPAFYDDNGTPYLFWGSFHGIYGVKLSRDGFKVSGKPFQVAGNAFEAPYVVKREGFYYMFLSSGSCCEGEDSTYHVAVARSKSITGPYLDKSGNDIVSTEGTVILTGSKKFAGPGHNAIITDKKGTDWLVYHAIDKKEPKMISGVTRRPLMIDPILWKDGWPQIKNQEPGEKLQDAPLLK</sequence>
<evidence type="ECO:0000313" key="8">
    <source>
        <dbReference type="Proteomes" id="UP000823486"/>
    </source>
</evidence>
<dbReference type="InterPro" id="IPR023296">
    <property type="entry name" value="Glyco_hydro_beta-prop_sf"/>
</dbReference>
<reference evidence="7 8" key="1">
    <citation type="submission" date="2021-01" db="EMBL/GenBank/DDBJ databases">
        <title>Genomic Encyclopedia of Type Strains, Phase IV (KMG-IV): sequencing the most valuable type-strain genomes for metagenomic binning, comparative biology and taxonomic classification.</title>
        <authorList>
            <person name="Goeker M."/>
        </authorList>
    </citation>
    <scope>NUCLEOTIDE SEQUENCE [LARGE SCALE GENOMIC DNA]</scope>
    <source>
        <strain evidence="7 8">DSM 105482</strain>
    </source>
</reference>
<comment type="similarity">
    <text evidence="2 5">Belongs to the glycosyl hydrolase 43 family.</text>
</comment>
<dbReference type="GO" id="GO:0046558">
    <property type="term" value="F:arabinan endo-1,5-alpha-L-arabinosidase activity"/>
    <property type="evidence" value="ECO:0007669"/>
    <property type="project" value="UniProtKB-EC"/>
</dbReference>
<keyword evidence="3 5" id="KW-0378">Hydrolase</keyword>
<evidence type="ECO:0000256" key="5">
    <source>
        <dbReference type="PIRNR" id="PIRNR026534"/>
    </source>
</evidence>
<organism evidence="7 8">
    <name type="scientific">Peribacillus deserti</name>
    <dbReference type="NCBI Taxonomy" id="673318"/>
    <lineage>
        <taxon>Bacteria</taxon>
        <taxon>Bacillati</taxon>
        <taxon>Bacillota</taxon>
        <taxon>Bacilli</taxon>
        <taxon>Bacillales</taxon>
        <taxon>Bacillaceae</taxon>
        <taxon>Peribacillus</taxon>
    </lineage>
</organism>
<name>A0ABS2QEX9_9BACI</name>
<evidence type="ECO:0000256" key="6">
    <source>
        <dbReference type="SAM" id="SignalP"/>
    </source>
</evidence>
<dbReference type="PIRSF" id="PIRSF026534">
    <property type="entry name" value="Endo_alpha-L-arabinosidase"/>
    <property type="match status" value="1"/>
</dbReference>
<evidence type="ECO:0000256" key="1">
    <source>
        <dbReference type="ARBA" id="ARBA00004834"/>
    </source>
</evidence>
<feature type="chain" id="PRO_5047407720" description="Endo-alpha-(1-&gt;5)-L-arabinanase" evidence="6">
    <location>
        <begin position="23"/>
        <end position="342"/>
    </location>
</feature>
<keyword evidence="6" id="KW-0732">Signal</keyword>
<dbReference type="RefSeq" id="WP_204537581.1">
    <property type="nucleotide sequence ID" value="NZ_JAFBFI010000001.1"/>
</dbReference>
<accession>A0ABS2QEX9</accession>
<evidence type="ECO:0000256" key="2">
    <source>
        <dbReference type="ARBA" id="ARBA00009865"/>
    </source>
</evidence>
<dbReference type="InterPro" id="IPR050727">
    <property type="entry name" value="GH43_arabinanases"/>
</dbReference>
<dbReference type="InterPro" id="IPR006710">
    <property type="entry name" value="Glyco_hydro_43"/>
</dbReference>
<feature type="signal peptide" evidence="6">
    <location>
        <begin position="1"/>
        <end position="22"/>
    </location>
</feature>
<keyword evidence="8" id="KW-1185">Reference proteome</keyword>
<dbReference type="PANTHER" id="PTHR43301:SF3">
    <property type="entry name" value="ARABINAN ENDO-1,5-ALPHA-L-ARABINOSIDASE A-RELATED"/>
    <property type="match status" value="1"/>
</dbReference>
<proteinExistence type="inferred from homology"/>
<evidence type="ECO:0000256" key="4">
    <source>
        <dbReference type="ARBA" id="ARBA00023295"/>
    </source>
</evidence>
<dbReference type="Proteomes" id="UP000823486">
    <property type="component" value="Unassembled WGS sequence"/>
</dbReference>
<dbReference type="CDD" id="cd18616">
    <property type="entry name" value="GH43_ABN-like"/>
    <property type="match status" value="1"/>
</dbReference>
<dbReference type="Gene3D" id="2.115.10.20">
    <property type="entry name" value="Glycosyl hydrolase domain, family 43"/>
    <property type="match status" value="1"/>
</dbReference>
<comment type="caution">
    <text evidence="7">The sequence shown here is derived from an EMBL/GenBank/DDBJ whole genome shotgun (WGS) entry which is preliminary data.</text>
</comment>
<dbReference type="EC" id="3.2.1.99" evidence="5"/>
<dbReference type="PROSITE" id="PS51257">
    <property type="entry name" value="PROKAR_LIPOPROTEIN"/>
    <property type="match status" value="1"/>
</dbReference>
<protein>
    <recommendedName>
        <fullName evidence="5">Endo-alpha-(1-&gt;5)-L-arabinanase</fullName>
        <ecNumber evidence="5">3.2.1.99</ecNumber>
    </recommendedName>
</protein>